<proteinExistence type="predicted"/>
<evidence type="ECO:0000259" key="1">
    <source>
        <dbReference type="Pfam" id="PF07110"/>
    </source>
</evidence>
<gene>
    <name evidence="2" type="ORF">BA062_35525</name>
</gene>
<dbReference type="SUPFAM" id="SSF54909">
    <property type="entry name" value="Dimeric alpha+beta barrel"/>
    <property type="match status" value="2"/>
</dbReference>
<evidence type="ECO:0000313" key="3">
    <source>
        <dbReference type="Proteomes" id="UP000247892"/>
    </source>
</evidence>
<organism evidence="2 3">
    <name type="scientific">Prauserella flavalba</name>
    <dbReference type="NCBI Taxonomy" id="1477506"/>
    <lineage>
        <taxon>Bacteria</taxon>
        <taxon>Bacillati</taxon>
        <taxon>Actinomycetota</taxon>
        <taxon>Actinomycetes</taxon>
        <taxon>Pseudonocardiales</taxon>
        <taxon>Pseudonocardiaceae</taxon>
        <taxon>Prauserella</taxon>
    </lineage>
</organism>
<keyword evidence="3" id="KW-1185">Reference proteome</keyword>
<dbReference type="InterPro" id="IPR009799">
    <property type="entry name" value="EthD_dom"/>
</dbReference>
<dbReference type="Gene3D" id="3.30.70.100">
    <property type="match status" value="2"/>
</dbReference>
<dbReference type="GO" id="GO:0016491">
    <property type="term" value="F:oxidoreductase activity"/>
    <property type="evidence" value="ECO:0007669"/>
    <property type="project" value="InterPro"/>
</dbReference>
<dbReference type="AlphaFoldDB" id="A0A318LAD1"/>
<sequence length="227" mass="25260">MVEARTPSGRKLFALIVRRPGLSQAAFSAHWRTVHGPLALRIPGLRHYVQNHVQPWPFSPVEPPVLDGISEAWLDDAGPEDGTGGLHADPAYLEGARRDEPTFMDVTRHDYLRVEETAVLTRSEGRVKTVLLARRRARTASRQFQEAWFGSPTELKRVPGLCRYVQNTVTGWPVGTARPAYDAVDELWWEDLPALRAAYADAATWALLCRGDVAVAAALHVKPVVLR</sequence>
<dbReference type="Pfam" id="PF07110">
    <property type="entry name" value="EthD"/>
    <property type="match status" value="1"/>
</dbReference>
<dbReference type="OrthoDB" id="3535638at2"/>
<dbReference type="NCBIfam" id="TIGR02118">
    <property type="entry name" value="EthD family reductase"/>
    <property type="match status" value="1"/>
</dbReference>
<dbReference type="InterPro" id="IPR011008">
    <property type="entry name" value="Dimeric_a/b-barrel"/>
</dbReference>
<comment type="caution">
    <text evidence="2">The sequence shown here is derived from an EMBL/GenBank/DDBJ whole genome shotgun (WGS) entry which is preliminary data.</text>
</comment>
<dbReference type="Proteomes" id="UP000247892">
    <property type="component" value="Unassembled WGS sequence"/>
</dbReference>
<accession>A0A318LAD1</accession>
<protein>
    <recommendedName>
        <fullName evidence="1">EthD domain-containing protein</fullName>
    </recommendedName>
</protein>
<name>A0A318LAD1_9PSEU</name>
<dbReference type="RefSeq" id="WP_110343635.1">
    <property type="nucleotide sequence ID" value="NZ_MASU01000021.1"/>
</dbReference>
<reference evidence="2 3" key="1">
    <citation type="submission" date="2016-07" db="EMBL/GenBank/DDBJ databases">
        <title>Draft genome sequence of Prauserella sp. YIM 121212, isolated from alkaline soil.</title>
        <authorList>
            <person name="Ruckert C."/>
            <person name="Albersmeier A."/>
            <person name="Jiang C.-L."/>
            <person name="Jiang Y."/>
            <person name="Kalinowski J."/>
            <person name="Schneider O."/>
            <person name="Winkler A."/>
            <person name="Zotchev S.B."/>
        </authorList>
    </citation>
    <scope>NUCLEOTIDE SEQUENCE [LARGE SCALE GENOMIC DNA]</scope>
    <source>
        <strain evidence="2 3">YIM 121212</strain>
    </source>
</reference>
<dbReference type="EMBL" id="MASU01000021">
    <property type="protein sequence ID" value="PXY18425.1"/>
    <property type="molecule type" value="Genomic_DNA"/>
</dbReference>
<evidence type="ECO:0000313" key="2">
    <source>
        <dbReference type="EMBL" id="PXY18425.1"/>
    </source>
</evidence>
<feature type="domain" description="EthD" evidence="1">
    <location>
        <begin position="19"/>
        <end position="105"/>
    </location>
</feature>